<evidence type="ECO:0000256" key="2">
    <source>
        <dbReference type="SAM" id="SignalP"/>
    </source>
</evidence>
<keyword evidence="4" id="KW-1185">Reference proteome</keyword>
<dbReference type="AlphaFoldDB" id="M5TT50"/>
<organism evidence="3 4">
    <name type="scientific">Rhodopirellula sallentina SM41</name>
    <dbReference type="NCBI Taxonomy" id="1263870"/>
    <lineage>
        <taxon>Bacteria</taxon>
        <taxon>Pseudomonadati</taxon>
        <taxon>Planctomycetota</taxon>
        <taxon>Planctomycetia</taxon>
        <taxon>Pirellulales</taxon>
        <taxon>Pirellulaceae</taxon>
        <taxon>Rhodopirellula</taxon>
    </lineage>
</organism>
<dbReference type="Gene3D" id="1.10.238.10">
    <property type="entry name" value="EF-hand"/>
    <property type="match status" value="1"/>
</dbReference>
<feature type="region of interest" description="Disordered" evidence="1">
    <location>
        <begin position="29"/>
        <end position="55"/>
    </location>
</feature>
<sequence length="145" mass="15576">MMRNYSIMNLSICSAVVLVFSIAMALPAQAQRPRRGGGNQTGPPRMQRDAEVDETQAMLSRAQQNTTTSQASALTSATQSMPTIEQLATMMLANFDADESGGLDQTELQSALAALRQMMQAQATQTTDAAMQARTQASGFRGRGR</sequence>
<accession>M5TT50</accession>
<comment type="caution">
    <text evidence="3">The sequence shown here is derived from an EMBL/GenBank/DDBJ whole genome shotgun (WGS) entry which is preliminary data.</text>
</comment>
<evidence type="ECO:0000313" key="3">
    <source>
        <dbReference type="EMBL" id="EMI52219.1"/>
    </source>
</evidence>
<keyword evidence="2" id="KW-0732">Signal</keyword>
<dbReference type="EMBL" id="ANOH01000443">
    <property type="protein sequence ID" value="EMI52219.1"/>
    <property type="molecule type" value="Genomic_DNA"/>
</dbReference>
<feature type="signal peptide" evidence="2">
    <location>
        <begin position="1"/>
        <end position="30"/>
    </location>
</feature>
<dbReference type="PATRIC" id="fig|1263870.3.peg.6711"/>
<name>M5TT50_9BACT</name>
<evidence type="ECO:0000256" key="1">
    <source>
        <dbReference type="SAM" id="MobiDB-lite"/>
    </source>
</evidence>
<evidence type="ECO:0000313" key="4">
    <source>
        <dbReference type="Proteomes" id="UP000011885"/>
    </source>
</evidence>
<proteinExistence type="predicted"/>
<feature type="chain" id="PRO_5004072501" evidence="2">
    <location>
        <begin position="31"/>
        <end position="145"/>
    </location>
</feature>
<protein>
    <submittedName>
        <fullName evidence="3">Secreted protein</fullName>
    </submittedName>
</protein>
<gene>
    <name evidence="3" type="ORF">RSSM_06333</name>
</gene>
<reference evidence="3 4" key="1">
    <citation type="journal article" date="2013" name="Mar. Genomics">
        <title>Expression of sulfatases in Rhodopirellula baltica and the diversity of sulfatases in the genus Rhodopirellula.</title>
        <authorList>
            <person name="Wegner C.E."/>
            <person name="Richter-Heitmann T."/>
            <person name="Klindworth A."/>
            <person name="Klockow C."/>
            <person name="Richter M."/>
            <person name="Achstetter T."/>
            <person name="Glockner F.O."/>
            <person name="Harder J."/>
        </authorList>
    </citation>
    <scope>NUCLEOTIDE SEQUENCE [LARGE SCALE GENOMIC DNA]</scope>
    <source>
        <strain evidence="3 4">SM41</strain>
    </source>
</reference>
<dbReference type="Proteomes" id="UP000011885">
    <property type="component" value="Unassembled WGS sequence"/>
</dbReference>